<dbReference type="Proteomes" id="UP001597389">
    <property type="component" value="Unassembled WGS sequence"/>
</dbReference>
<evidence type="ECO:0000313" key="3">
    <source>
        <dbReference type="Proteomes" id="UP001597389"/>
    </source>
</evidence>
<dbReference type="InterPro" id="IPR010870">
    <property type="entry name" value="Porin_O/P"/>
</dbReference>
<dbReference type="Gene3D" id="2.40.160.10">
    <property type="entry name" value="Porin"/>
    <property type="match status" value="1"/>
</dbReference>
<organism evidence="2 3">
    <name type="scientific">Rubritalea tangerina</name>
    <dbReference type="NCBI Taxonomy" id="430798"/>
    <lineage>
        <taxon>Bacteria</taxon>
        <taxon>Pseudomonadati</taxon>
        <taxon>Verrucomicrobiota</taxon>
        <taxon>Verrucomicrobiia</taxon>
        <taxon>Verrucomicrobiales</taxon>
        <taxon>Rubritaleaceae</taxon>
        <taxon>Rubritalea</taxon>
    </lineage>
</organism>
<sequence>MNNKVVTTMIGAAALSGAAYAGPAPVVAEEKSCGSWCDTLETIGTVYSSKENPYIQKVKFFGRAQVQYAYVDASDVNGKDYHADFDEVRRLRFGGEVKFLNGFKLKANANFEDDDKPSGGERKFGYQSFDQAKLSYTFKDFLGLEKSSVTYGRHKVALGMEQHTSSKKIKTVERSGLANKLTDGRGTGVTFGAERGAWEGTLGFFSTDNSGELLTGWDEGVAFYASTGYGFSCGDLLLDFMYNDQDTKTADSVLYDQVENYEWALSAAYMFDAAGWDFGLNAVYGDNGKQSKASREGSFYGFIGLATYKFWEDKLELVGRYAWQGASKDEGIRVNSRYLRRLETISSDGDFNGGRGDSHHSLYGGLNWYMCGDRSKVMTGIEYDNLSTEPGSVDGLTYWLAYRMYF</sequence>
<gene>
    <name evidence="2" type="ORF">ACFSW8_03410</name>
</gene>
<name>A0ABW4Z8J8_9BACT</name>
<proteinExistence type="predicted"/>
<dbReference type="Pfam" id="PF07396">
    <property type="entry name" value="Porin_O_P"/>
    <property type="match status" value="1"/>
</dbReference>
<evidence type="ECO:0000256" key="1">
    <source>
        <dbReference type="SAM" id="SignalP"/>
    </source>
</evidence>
<comment type="caution">
    <text evidence="2">The sequence shown here is derived from an EMBL/GenBank/DDBJ whole genome shotgun (WGS) entry which is preliminary data.</text>
</comment>
<evidence type="ECO:0000313" key="2">
    <source>
        <dbReference type="EMBL" id="MFD2157942.1"/>
    </source>
</evidence>
<keyword evidence="1" id="KW-0732">Signal</keyword>
<dbReference type="SUPFAM" id="SSF56935">
    <property type="entry name" value="Porins"/>
    <property type="match status" value="1"/>
</dbReference>
<feature type="signal peptide" evidence="1">
    <location>
        <begin position="1"/>
        <end position="21"/>
    </location>
</feature>
<protein>
    <submittedName>
        <fullName evidence="2">Porin</fullName>
    </submittedName>
</protein>
<reference evidence="3" key="1">
    <citation type="journal article" date="2019" name="Int. J. Syst. Evol. Microbiol.">
        <title>The Global Catalogue of Microorganisms (GCM) 10K type strain sequencing project: providing services to taxonomists for standard genome sequencing and annotation.</title>
        <authorList>
            <consortium name="The Broad Institute Genomics Platform"/>
            <consortium name="The Broad Institute Genome Sequencing Center for Infectious Disease"/>
            <person name="Wu L."/>
            <person name="Ma J."/>
        </authorList>
    </citation>
    <scope>NUCLEOTIDE SEQUENCE [LARGE SCALE GENOMIC DNA]</scope>
    <source>
        <strain evidence="3">CCUG 57942</strain>
    </source>
</reference>
<dbReference type="EMBL" id="JBHUJB010000015">
    <property type="protein sequence ID" value="MFD2157942.1"/>
    <property type="molecule type" value="Genomic_DNA"/>
</dbReference>
<accession>A0ABW4Z8J8</accession>
<feature type="chain" id="PRO_5045458443" evidence="1">
    <location>
        <begin position="22"/>
        <end position="406"/>
    </location>
</feature>
<dbReference type="InterPro" id="IPR023614">
    <property type="entry name" value="Porin_dom_sf"/>
</dbReference>
<dbReference type="RefSeq" id="WP_377177436.1">
    <property type="nucleotide sequence ID" value="NZ_JBHUJB010000015.1"/>
</dbReference>
<keyword evidence="3" id="KW-1185">Reference proteome</keyword>